<accession>A0A7R5KK15</accession>
<dbReference type="RefSeq" id="XP_039237327.1">
    <property type="nucleotide sequence ID" value="XM_039381393.1"/>
</dbReference>
<feature type="compositionally biased region" description="Basic and acidic residues" evidence="1">
    <location>
        <begin position="41"/>
        <end position="54"/>
    </location>
</feature>
<protein>
    <submittedName>
        <fullName evidence="3">Skin secretory protein xP2-like</fullName>
    </submittedName>
</protein>
<dbReference type="InParanoid" id="A0A7R5KK15"/>
<keyword evidence="2" id="KW-1185">Reference proteome</keyword>
<name>A0A7R5KK15_9PASS</name>
<evidence type="ECO:0000256" key="1">
    <source>
        <dbReference type="SAM" id="MobiDB-lite"/>
    </source>
</evidence>
<organism evidence="2 3">
    <name type="scientific">Pipra filicauda</name>
    <name type="common">Wire-tailed manakin</name>
    <dbReference type="NCBI Taxonomy" id="649802"/>
    <lineage>
        <taxon>Eukaryota</taxon>
        <taxon>Metazoa</taxon>
        <taxon>Chordata</taxon>
        <taxon>Craniata</taxon>
        <taxon>Vertebrata</taxon>
        <taxon>Euteleostomi</taxon>
        <taxon>Archelosauria</taxon>
        <taxon>Archosauria</taxon>
        <taxon>Dinosauria</taxon>
        <taxon>Saurischia</taxon>
        <taxon>Theropoda</taxon>
        <taxon>Coelurosauria</taxon>
        <taxon>Aves</taxon>
        <taxon>Neognathae</taxon>
        <taxon>Neoaves</taxon>
        <taxon>Telluraves</taxon>
        <taxon>Australaves</taxon>
        <taxon>Passeriformes</taxon>
        <taxon>Pipridae</taxon>
        <taxon>Pipra</taxon>
    </lineage>
</organism>
<gene>
    <name evidence="3" type="primary">LOC120323253</name>
</gene>
<proteinExistence type="predicted"/>
<sequence>MAERRFSLCRFLRRKKKKEGPGTAPAQQPEEVEQPQPLQEDPGRDRTEEQDRARGHFRRAAQAVRKFLGIRRPKTRIAPSEVMAQPDPTPSELTAKADGATSEGEAGTDIPAVQCLPSAPGLDIAGERVVSVEEAMKPERDTEQRPPRVPKLAWLKEGEEEGPGAAPSQQPEEAEQPQPLQEGEWQSWAPGLVAAARWASCHPIPCGQGQGKGGGRRARG</sequence>
<dbReference type="Proteomes" id="UP000504627">
    <property type="component" value="Unplaced"/>
</dbReference>
<evidence type="ECO:0000313" key="2">
    <source>
        <dbReference type="Proteomes" id="UP000504627"/>
    </source>
</evidence>
<reference evidence="3" key="1">
    <citation type="submission" date="2025-08" db="UniProtKB">
        <authorList>
            <consortium name="RefSeq"/>
        </authorList>
    </citation>
    <scope>IDENTIFICATION</scope>
    <source>
        <tissue evidence="3">Muscle</tissue>
    </source>
</reference>
<feature type="compositionally biased region" description="Low complexity" evidence="1">
    <location>
        <begin position="163"/>
        <end position="184"/>
    </location>
</feature>
<dbReference type="GeneID" id="120323253"/>
<evidence type="ECO:0000313" key="3">
    <source>
        <dbReference type="RefSeq" id="XP_039237327.1"/>
    </source>
</evidence>
<feature type="compositionally biased region" description="Low complexity" evidence="1">
    <location>
        <begin position="25"/>
        <end position="40"/>
    </location>
</feature>
<dbReference type="AlphaFoldDB" id="A0A7R5KK15"/>
<feature type="region of interest" description="Disordered" evidence="1">
    <location>
        <begin position="1"/>
        <end position="112"/>
    </location>
</feature>
<feature type="compositionally biased region" description="Basic and acidic residues" evidence="1">
    <location>
        <begin position="130"/>
        <end position="146"/>
    </location>
</feature>
<feature type="region of interest" description="Disordered" evidence="1">
    <location>
        <begin position="130"/>
        <end position="191"/>
    </location>
</feature>